<dbReference type="Proteomes" id="UP000537718">
    <property type="component" value="Unassembled WGS sequence"/>
</dbReference>
<dbReference type="Gene3D" id="2.60.120.260">
    <property type="entry name" value="Galactose-binding domain-like"/>
    <property type="match status" value="1"/>
</dbReference>
<dbReference type="Pfam" id="PF17166">
    <property type="entry name" value="DUF5126"/>
    <property type="match status" value="1"/>
</dbReference>
<keyword evidence="1" id="KW-0472">Membrane</keyword>
<protein>
    <recommendedName>
        <fullName evidence="7">DUF4959 domain-containing protein</fullName>
    </recommendedName>
</protein>
<name>A0A7W8YPH8_9SPHI</name>
<evidence type="ECO:0000313" key="5">
    <source>
        <dbReference type="EMBL" id="MBB5619452.1"/>
    </source>
</evidence>
<feature type="domain" description="DUF5000" evidence="3">
    <location>
        <begin position="254"/>
        <end position="407"/>
    </location>
</feature>
<reference evidence="5 6" key="1">
    <citation type="submission" date="2020-08" db="EMBL/GenBank/DDBJ databases">
        <title>Genomic Encyclopedia of Type Strains, Phase IV (KMG-V): Genome sequencing to study the core and pangenomes of soil and plant-associated prokaryotes.</title>
        <authorList>
            <person name="Whitman W."/>
        </authorList>
    </citation>
    <scope>NUCLEOTIDE SEQUENCE [LARGE SCALE GENOMIC DNA]</scope>
    <source>
        <strain evidence="5 6">MP7CTX6</strain>
    </source>
</reference>
<evidence type="ECO:0000259" key="2">
    <source>
        <dbReference type="Pfam" id="PF16323"/>
    </source>
</evidence>
<evidence type="ECO:0000256" key="1">
    <source>
        <dbReference type="SAM" id="Phobius"/>
    </source>
</evidence>
<accession>A0A7W8YPH8</accession>
<organism evidence="5 6">
    <name type="scientific">Pedobacter cryoconitis</name>
    <dbReference type="NCBI Taxonomy" id="188932"/>
    <lineage>
        <taxon>Bacteria</taxon>
        <taxon>Pseudomonadati</taxon>
        <taxon>Bacteroidota</taxon>
        <taxon>Sphingobacteriia</taxon>
        <taxon>Sphingobacteriales</taxon>
        <taxon>Sphingobacteriaceae</taxon>
        <taxon>Pedobacter</taxon>
    </lineage>
</organism>
<dbReference type="EMBL" id="JACHCF010000001">
    <property type="protein sequence ID" value="MBB5619452.1"/>
    <property type="molecule type" value="Genomic_DNA"/>
</dbReference>
<dbReference type="InterPro" id="IPR033431">
    <property type="entry name" value="DUF5126"/>
</dbReference>
<dbReference type="InterPro" id="IPR032164">
    <property type="entry name" value="DUF5000"/>
</dbReference>
<feature type="domain" description="DUF4959" evidence="2">
    <location>
        <begin position="23"/>
        <end position="128"/>
    </location>
</feature>
<keyword evidence="1" id="KW-1133">Transmembrane helix</keyword>
<sequence>MKTINNYLLYICLIIPVLFLLGACQKTEGYNTPASSDLTKPDMVTNIKVDNFNGGANITYTLPNSRNLLYVMAQYKINDKVARETKSSYYSDTITVEGFAKKAAYEVTLYAVSRANVKSDPVIVKVNPDTPPYLLLKPTVNVQASFGGLKVLGNNPLKKSLGIVMLKVDQTNFSDIVDQYYSNKDSISYSLRGFPPVAQKFGYYVTDSYGNISDTTYLSATPFFETVLDKNKFFVYNLPTDSRIGYGWDLPNLWNGKTDGNGWHSSPDGSLPVIATFGLGITAKLSRFVMWERPDGDDRFAFGHGNPKLFSLWGSDKAQPADVQLPRTAPAGTVLGDWTNLGNFNFPDPPSGLKPAAHNASDNDFVKAGVNFDVPLASPKVRYLRLSVGTTWSNGSFAHVMEMTFYGDTR</sequence>
<dbReference type="RefSeq" id="WP_183865589.1">
    <property type="nucleotide sequence ID" value="NZ_JACHCF010000001.1"/>
</dbReference>
<comment type="caution">
    <text evidence="5">The sequence shown here is derived from an EMBL/GenBank/DDBJ whole genome shotgun (WGS) entry which is preliminary data.</text>
</comment>
<evidence type="ECO:0000259" key="3">
    <source>
        <dbReference type="Pfam" id="PF16391"/>
    </source>
</evidence>
<dbReference type="Pfam" id="PF16391">
    <property type="entry name" value="DUF5000"/>
    <property type="match status" value="1"/>
</dbReference>
<keyword evidence="1" id="KW-0812">Transmembrane</keyword>
<dbReference type="InterPro" id="IPR032527">
    <property type="entry name" value="DUF4959"/>
</dbReference>
<dbReference type="PROSITE" id="PS51257">
    <property type="entry name" value="PROKAR_LIPOPROTEIN"/>
    <property type="match status" value="1"/>
</dbReference>
<feature type="transmembrane region" description="Helical" evidence="1">
    <location>
        <begin position="7"/>
        <end position="23"/>
    </location>
</feature>
<proteinExistence type="predicted"/>
<feature type="domain" description="DUF5126" evidence="4">
    <location>
        <begin position="130"/>
        <end position="230"/>
    </location>
</feature>
<gene>
    <name evidence="5" type="ORF">HDE69_000488</name>
</gene>
<dbReference type="Pfam" id="PF16323">
    <property type="entry name" value="DUF4959"/>
    <property type="match status" value="1"/>
</dbReference>
<evidence type="ECO:0000313" key="6">
    <source>
        <dbReference type="Proteomes" id="UP000537718"/>
    </source>
</evidence>
<evidence type="ECO:0008006" key="7">
    <source>
        <dbReference type="Google" id="ProtNLM"/>
    </source>
</evidence>
<evidence type="ECO:0000259" key="4">
    <source>
        <dbReference type="Pfam" id="PF17166"/>
    </source>
</evidence>
<dbReference type="AlphaFoldDB" id="A0A7W8YPH8"/>